<dbReference type="AlphaFoldDB" id="A0A0R2S8F3"/>
<dbReference type="EMBL" id="LIBB01000227">
    <property type="protein sequence ID" value="KRO71173.1"/>
    <property type="molecule type" value="Genomic_DNA"/>
</dbReference>
<gene>
    <name evidence="2" type="ORF">ABR69_09160</name>
</gene>
<keyword evidence="1" id="KW-1133">Transmembrane helix</keyword>
<accession>A0A0R2S8F3</accession>
<evidence type="ECO:0008006" key="4">
    <source>
        <dbReference type="Google" id="ProtNLM"/>
    </source>
</evidence>
<protein>
    <recommendedName>
        <fullName evidence="4">Type II secretion system protein GspI C-terminal domain-containing protein</fullName>
    </recommendedName>
</protein>
<dbReference type="Proteomes" id="UP000051934">
    <property type="component" value="Unassembled WGS sequence"/>
</dbReference>
<dbReference type="NCBIfam" id="TIGR02532">
    <property type="entry name" value="IV_pilin_GFxxxE"/>
    <property type="match status" value="1"/>
</dbReference>
<name>A0A0R2S8F3_9GAMM</name>
<proteinExistence type="predicted"/>
<evidence type="ECO:0000313" key="2">
    <source>
        <dbReference type="EMBL" id="KRO71173.1"/>
    </source>
</evidence>
<dbReference type="InterPro" id="IPR012902">
    <property type="entry name" value="N_methyl_site"/>
</dbReference>
<reference evidence="2 3" key="1">
    <citation type="submission" date="2015-10" db="EMBL/GenBank/DDBJ databases">
        <title>Metagenome-Assembled Genomes uncover a global brackish microbiome.</title>
        <authorList>
            <person name="Hugerth L.W."/>
            <person name="Larsson J."/>
            <person name="Alneberg J."/>
            <person name="Lindh M.V."/>
            <person name="Legrand C."/>
            <person name="Pinhassi J."/>
            <person name="Andersson A.F."/>
        </authorList>
    </citation>
    <scope>NUCLEOTIDE SEQUENCE [LARGE SCALE GENOMIC DNA]</scope>
    <source>
        <strain evidence="2">BACL4 MAG-120507-bin80</strain>
    </source>
</reference>
<organism evidence="2 3">
    <name type="scientific">OM182 bacterium BACL3 MAG-120507-bin80</name>
    <dbReference type="NCBI Taxonomy" id="1655577"/>
    <lineage>
        <taxon>Bacteria</taxon>
        <taxon>Pseudomonadati</taxon>
        <taxon>Pseudomonadota</taxon>
        <taxon>Gammaproteobacteria</taxon>
        <taxon>OMG group</taxon>
        <taxon>OM182 clade</taxon>
    </lineage>
</organism>
<dbReference type="Pfam" id="PF07963">
    <property type="entry name" value="N_methyl"/>
    <property type="match status" value="1"/>
</dbReference>
<sequence length="140" mass="15690">MNGNRGKQNTPRKHRKNQQGFTLIEVIVALTITGFLLGGLFSLVGGSKQLSWRAEDALVRAIQQRAAWNFALLDNEYADLEAILDDDYYEVRELDDIEAPDRQTQSLQYTLRALELVSEDGDVEAVATRWIRLQPGAGGL</sequence>
<evidence type="ECO:0000313" key="3">
    <source>
        <dbReference type="Proteomes" id="UP000051934"/>
    </source>
</evidence>
<comment type="caution">
    <text evidence="2">The sequence shown here is derived from an EMBL/GenBank/DDBJ whole genome shotgun (WGS) entry which is preliminary data.</text>
</comment>
<feature type="transmembrane region" description="Helical" evidence="1">
    <location>
        <begin position="21"/>
        <end position="44"/>
    </location>
</feature>
<keyword evidence="1" id="KW-0812">Transmembrane</keyword>
<evidence type="ECO:0000256" key="1">
    <source>
        <dbReference type="SAM" id="Phobius"/>
    </source>
</evidence>
<keyword evidence="1" id="KW-0472">Membrane</keyword>